<dbReference type="Proteomes" id="UP000199437">
    <property type="component" value="Unassembled WGS sequence"/>
</dbReference>
<dbReference type="EMBL" id="FOIR01000002">
    <property type="protein sequence ID" value="SEW25906.1"/>
    <property type="molecule type" value="Genomic_DNA"/>
</dbReference>
<keyword evidence="2" id="KW-1185">Reference proteome</keyword>
<protein>
    <submittedName>
        <fullName evidence="1">Uncharacterized protein</fullName>
    </submittedName>
</protein>
<reference evidence="2" key="1">
    <citation type="submission" date="2016-10" db="EMBL/GenBank/DDBJ databases">
        <authorList>
            <person name="Varghese N."/>
            <person name="Submissions S."/>
        </authorList>
    </citation>
    <scope>NUCLEOTIDE SEQUENCE [LARGE SCALE GENOMIC DNA]</scope>
    <source>
        <strain evidence="2">CGMCC 1.12402</strain>
    </source>
</reference>
<evidence type="ECO:0000313" key="1">
    <source>
        <dbReference type="EMBL" id="SEW25906.1"/>
    </source>
</evidence>
<dbReference type="OrthoDB" id="982502at2"/>
<dbReference type="RefSeq" id="WP_121505267.1">
    <property type="nucleotide sequence ID" value="NZ_FOIR01000002.1"/>
</dbReference>
<sequence length="60" mass="6947">MKRTKEIGGKLLKYAEEKIQERSEKTTKRLKKYAKSLNEVSSELMYSSTIMAGHKKIVID</sequence>
<dbReference type="GeneID" id="99988754"/>
<organism evidence="1 2">
    <name type="scientific">Roseivirga pacifica</name>
    <dbReference type="NCBI Taxonomy" id="1267423"/>
    <lineage>
        <taxon>Bacteria</taxon>
        <taxon>Pseudomonadati</taxon>
        <taxon>Bacteroidota</taxon>
        <taxon>Cytophagia</taxon>
        <taxon>Cytophagales</taxon>
        <taxon>Roseivirgaceae</taxon>
        <taxon>Roseivirga</taxon>
    </lineage>
</organism>
<accession>A0A1I0QFM8</accession>
<name>A0A1I0QFM8_9BACT</name>
<evidence type="ECO:0000313" key="2">
    <source>
        <dbReference type="Proteomes" id="UP000199437"/>
    </source>
</evidence>
<gene>
    <name evidence="1" type="ORF">SAMN05216290_2296</name>
</gene>
<proteinExistence type="predicted"/>
<dbReference type="STRING" id="1267423.SAMN05216290_2296"/>
<dbReference type="AlphaFoldDB" id="A0A1I0QFM8"/>